<keyword evidence="2" id="KW-0547">Nucleotide-binding</keyword>
<evidence type="ECO:0000313" key="4">
    <source>
        <dbReference type="EMBL" id="EKF24557.1"/>
    </source>
</evidence>
<dbReference type="Pfam" id="PF00582">
    <property type="entry name" value="Usp"/>
    <property type="match status" value="2"/>
</dbReference>
<dbReference type="RefSeq" id="WP_005626115.1">
    <property type="nucleotide sequence ID" value="NZ_AMRA01000038.1"/>
</dbReference>
<sequence>MVTEPAPLGIVVGVDGSPSARLAVEWAAREAILRHRPLTLVHVMTAPTVLRFGPGPNAHAALVEAQQIAERVLDGTDIEVVTHTPAAGVVPALTAMSRRADMLVVGCRGGGPVGPRLLGSVCWGLLHHAHCPVAVIHDEIPFGVLPPDAPVVVGIDGSVASEAATAWAFDEAARRDVELVAVHAGNDCTAEVLMGIDWYPMQRRAERTLAERLAGWQERHPGVRVRRVVTLDHPADRLLELSQSAQMTVLGCRGRSALAEMALGSVSSTVAQAARMPVVVVRPR</sequence>
<protein>
    <submittedName>
        <fullName evidence="4">Universal stress protein</fullName>
    </submittedName>
</protein>
<dbReference type="InterPro" id="IPR014729">
    <property type="entry name" value="Rossmann-like_a/b/a_fold"/>
</dbReference>
<evidence type="ECO:0000256" key="2">
    <source>
        <dbReference type="ARBA" id="ARBA00022741"/>
    </source>
</evidence>
<dbReference type="PANTHER" id="PTHR46268">
    <property type="entry name" value="STRESS RESPONSE PROTEIN NHAX"/>
    <property type="match status" value="1"/>
</dbReference>
<name>K5BG74_MYCHD</name>
<dbReference type="AlphaFoldDB" id="K5BG74"/>
<dbReference type="Proteomes" id="UP000006265">
    <property type="component" value="Unassembled WGS sequence"/>
</dbReference>
<dbReference type="PANTHER" id="PTHR46268:SF27">
    <property type="entry name" value="UNIVERSAL STRESS PROTEIN RV2623"/>
    <property type="match status" value="1"/>
</dbReference>
<evidence type="ECO:0000313" key="5">
    <source>
        <dbReference type="Proteomes" id="UP000006265"/>
    </source>
</evidence>
<comment type="caution">
    <text evidence="4">The sequence shown here is derived from an EMBL/GenBank/DDBJ whole genome shotgun (WGS) entry which is preliminary data.</text>
</comment>
<gene>
    <name evidence="4" type="ORF">C731_1492</name>
</gene>
<organism evidence="4 5">
    <name type="scientific">Mycolicibacterium hassiacum (strain DSM 44199 / CIP 105218 / JCM 12690 / 3849)</name>
    <name type="common">Mycobacterium hassiacum</name>
    <dbReference type="NCBI Taxonomy" id="1122247"/>
    <lineage>
        <taxon>Bacteria</taxon>
        <taxon>Bacillati</taxon>
        <taxon>Actinomycetota</taxon>
        <taxon>Actinomycetes</taxon>
        <taxon>Mycobacteriales</taxon>
        <taxon>Mycobacteriaceae</taxon>
        <taxon>Mycolicibacterium</taxon>
    </lineage>
</organism>
<dbReference type="PRINTS" id="PR01438">
    <property type="entry name" value="UNVRSLSTRESS"/>
</dbReference>
<dbReference type="eggNOG" id="COG0589">
    <property type="taxonomic scope" value="Bacteria"/>
</dbReference>
<reference evidence="4 5" key="1">
    <citation type="journal article" date="2012" name="J. Bacteriol.">
        <title>Genome sequence of Mycobacterium hassiacum DSM 44199, a rare source of heat-stable mycobacterial proteins.</title>
        <authorList>
            <person name="Tiago I."/>
            <person name="Maranha A."/>
            <person name="Mendes V."/>
            <person name="Alarico S."/>
            <person name="Moynihan P.J."/>
            <person name="Clarke A.J."/>
            <person name="Macedo-Ribeiro S."/>
            <person name="Pereira P.J."/>
            <person name="Empadinhas N."/>
        </authorList>
    </citation>
    <scope>NUCLEOTIDE SEQUENCE [LARGE SCALE GENOMIC DNA]</scope>
    <source>
        <strain evidence="5">DSM 44199 / CIP 105218 / JCM 12690 / 3849</strain>
    </source>
</reference>
<keyword evidence="5" id="KW-1185">Reference proteome</keyword>
<dbReference type="PATRIC" id="fig|1122247.3.peg.1434"/>
<evidence type="ECO:0000256" key="1">
    <source>
        <dbReference type="ARBA" id="ARBA00008791"/>
    </source>
</evidence>
<dbReference type="SUPFAM" id="SSF52402">
    <property type="entry name" value="Adenine nucleotide alpha hydrolases-like"/>
    <property type="match status" value="2"/>
</dbReference>
<keyword evidence="3" id="KW-0067">ATP-binding</keyword>
<dbReference type="GO" id="GO:0005524">
    <property type="term" value="F:ATP binding"/>
    <property type="evidence" value="ECO:0007669"/>
    <property type="project" value="UniProtKB-KW"/>
</dbReference>
<accession>K5BG74</accession>
<dbReference type="InterPro" id="IPR006016">
    <property type="entry name" value="UspA"/>
</dbReference>
<dbReference type="EMBL" id="AMRA01000038">
    <property type="protein sequence ID" value="EKF24557.1"/>
    <property type="molecule type" value="Genomic_DNA"/>
</dbReference>
<dbReference type="Gene3D" id="3.40.50.620">
    <property type="entry name" value="HUPs"/>
    <property type="match status" value="2"/>
</dbReference>
<dbReference type="OrthoDB" id="3174546at2"/>
<proteinExistence type="inferred from homology"/>
<dbReference type="STRING" id="1122247.GCA_000379865_04379"/>
<evidence type="ECO:0000256" key="3">
    <source>
        <dbReference type="ARBA" id="ARBA00022840"/>
    </source>
</evidence>
<comment type="similarity">
    <text evidence="1">Belongs to the universal stress protein A family.</text>
</comment>
<dbReference type="InterPro" id="IPR006015">
    <property type="entry name" value="Universal_stress_UspA"/>
</dbReference>